<dbReference type="PROSITE" id="PS50212">
    <property type="entry name" value="RASGEF_NTER"/>
    <property type="match status" value="1"/>
</dbReference>
<dbReference type="Proteomes" id="UP001473302">
    <property type="component" value="Unassembled WGS sequence"/>
</dbReference>
<name>A0ABP9ZC97_9FUNG</name>
<organism evidence="5 6">
    <name type="scientific">Mucor flavus</name>
    <dbReference type="NCBI Taxonomy" id="439312"/>
    <lineage>
        <taxon>Eukaryota</taxon>
        <taxon>Fungi</taxon>
        <taxon>Fungi incertae sedis</taxon>
        <taxon>Mucoromycota</taxon>
        <taxon>Mucoromycotina</taxon>
        <taxon>Mucoromycetes</taxon>
        <taxon>Mucorales</taxon>
        <taxon>Mucorineae</taxon>
        <taxon>Mucoraceae</taxon>
        <taxon>Mucor</taxon>
    </lineage>
</organism>
<dbReference type="InterPro" id="IPR001895">
    <property type="entry name" value="RASGEF_cat_dom"/>
</dbReference>
<proteinExistence type="predicted"/>
<dbReference type="InterPro" id="IPR019804">
    <property type="entry name" value="Ras_G-nucl-exch_fac_CS"/>
</dbReference>
<evidence type="ECO:0000259" key="3">
    <source>
        <dbReference type="PROSITE" id="PS50009"/>
    </source>
</evidence>
<evidence type="ECO:0000256" key="2">
    <source>
        <dbReference type="PROSITE-ProRule" id="PRU00168"/>
    </source>
</evidence>
<dbReference type="PROSITE" id="PS50009">
    <property type="entry name" value="RASGEF_CAT"/>
    <property type="match status" value="1"/>
</dbReference>
<dbReference type="PANTHER" id="PTHR23113:SF99">
    <property type="entry name" value="RASGEF DOMAIN-CONTAINING PROTEIN"/>
    <property type="match status" value="1"/>
</dbReference>
<dbReference type="Gene3D" id="1.20.870.10">
    <property type="entry name" value="Son of sevenless (SoS) protein Chain: S domain 1"/>
    <property type="match status" value="1"/>
</dbReference>
<dbReference type="Pfam" id="PF00617">
    <property type="entry name" value="RasGEF"/>
    <property type="match status" value="1"/>
</dbReference>
<dbReference type="InterPro" id="IPR008937">
    <property type="entry name" value="Ras-like_GEF"/>
</dbReference>
<dbReference type="InterPro" id="IPR036964">
    <property type="entry name" value="RASGEF_cat_dom_sf"/>
</dbReference>
<evidence type="ECO:0000313" key="6">
    <source>
        <dbReference type="Proteomes" id="UP001473302"/>
    </source>
</evidence>
<dbReference type="CDD" id="cd06224">
    <property type="entry name" value="REM"/>
    <property type="match status" value="1"/>
</dbReference>
<keyword evidence="6" id="KW-1185">Reference proteome</keyword>
<gene>
    <name evidence="5" type="ORF">MFLAVUS_010223</name>
</gene>
<sequence>MTQSRLKIDEERTIIEPIKKPKSSIRIFFGGKRQPSPSSPKEKHVMDIFDNVNEVENSNRRASVQTLISPFARNVAVRTTNTLDSCDSGCFTSDIADNMLTTQQRSLTSIQKEYAEPVFIKEKSPLLKHNRSESDLRLITSILKPWGSKELKRRPSQLSLAGKLYDASVNKEDDEILRNVKENGKEGSVLHVSENGTDVLVMEMIQSNKLHVLSGTLERLFMKLAEETCQDLDYVDTYILSHLFFTDSFELLENLMARFHLEALPGEANYFKKWQRCIQVKVLNVISRWIKLQFQDFKMNPVLLTRLEAFLNGDINRAGFTIEADMIKEALERQNVQYTKSRHSFIVQTSQSLVSFGNNTTIVRRPSVTPSFLSFVSYSTPPDSPLHSPDLFLSLNSKDVAKYLTLADFYILKCITAQDYLAVYYPNCIKKKIKDLRKTDYIAMMTERANKLSKWVAEETIVHKLNSKQRRMTIKKIIEIAKLCLNWNNFHTSMVLTMGLTQLQEFRDNSWQLSSRDITTLKQLLKYLDVCNNMSYYRTSFKKASKAPCIPFFPIVLKDLTFLMDGNATINMDGLVNFTKFRILVQSIHNVLNYTIENYYFASELEHFPFFPNQPMIHIEKQSHLDQVAATLESQIINCSLYDCD</sequence>
<evidence type="ECO:0000313" key="5">
    <source>
        <dbReference type="EMBL" id="GAA5816691.1"/>
    </source>
</evidence>
<evidence type="ECO:0000259" key="4">
    <source>
        <dbReference type="PROSITE" id="PS50212"/>
    </source>
</evidence>
<comment type="caution">
    <text evidence="5">The sequence shown here is derived from an EMBL/GenBank/DDBJ whole genome shotgun (WGS) entry which is preliminary data.</text>
</comment>
<reference evidence="5 6" key="1">
    <citation type="submission" date="2024-04" db="EMBL/GenBank/DDBJ databases">
        <title>genome sequences of Mucor flavus KT1a and Helicostylum pulchrum KT1b strains isolated from the surface of a dry-aged beef.</title>
        <authorList>
            <person name="Toyotome T."/>
            <person name="Hosono M."/>
            <person name="Torimaru M."/>
            <person name="Fukuda K."/>
            <person name="Mikami N."/>
        </authorList>
    </citation>
    <scope>NUCLEOTIDE SEQUENCE [LARGE SCALE GENOMIC DNA]</scope>
    <source>
        <strain evidence="5 6">KT1a</strain>
    </source>
</reference>
<accession>A0ABP9ZC97</accession>
<dbReference type="PANTHER" id="PTHR23113">
    <property type="entry name" value="GUANINE NUCLEOTIDE EXCHANGE FACTOR"/>
    <property type="match status" value="1"/>
</dbReference>
<dbReference type="PROSITE" id="PS00720">
    <property type="entry name" value="RASGEF"/>
    <property type="match status" value="1"/>
</dbReference>
<feature type="domain" description="N-terminal Ras-GEF" evidence="4">
    <location>
        <begin position="208"/>
        <end position="335"/>
    </location>
</feature>
<dbReference type="SMART" id="SM00147">
    <property type="entry name" value="RasGEF"/>
    <property type="match status" value="1"/>
</dbReference>
<keyword evidence="1 2" id="KW-0344">Guanine-nucleotide releasing factor</keyword>
<dbReference type="InterPro" id="IPR000651">
    <property type="entry name" value="Ras-like_Gua-exchang_fac_N"/>
</dbReference>
<protein>
    <submittedName>
        <fullName evidence="5">Uncharacterized protein</fullName>
    </submittedName>
</protein>
<dbReference type="Pfam" id="PF00618">
    <property type="entry name" value="RasGEF_N"/>
    <property type="match status" value="1"/>
</dbReference>
<dbReference type="InterPro" id="IPR023578">
    <property type="entry name" value="Ras_GEF_dom_sf"/>
</dbReference>
<evidence type="ECO:0000256" key="1">
    <source>
        <dbReference type="ARBA" id="ARBA00022658"/>
    </source>
</evidence>
<dbReference type="SUPFAM" id="SSF48366">
    <property type="entry name" value="Ras GEF"/>
    <property type="match status" value="1"/>
</dbReference>
<feature type="domain" description="Ras-GEF" evidence="3">
    <location>
        <begin position="396"/>
        <end position="628"/>
    </location>
</feature>
<dbReference type="Gene3D" id="1.10.840.10">
    <property type="entry name" value="Ras guanine-nucleotide exchange factors catalytic domain"/>
    <property type="match status" value="1"/>
</dbReference>
<dbReference type="SMART" id="SM00229">
    <property type="entry name" value="RasGEFN"/>
    <property type="match status" value="1"/>
</dbReference>
<dbReference type="EMBL" id="BAABUK010000034">
    <property type="protein sequence ID" value="GAA5816691.1"/>
    <property type="molecule type" value="Genomic_DNA"/>
</dbReference>